<dbReference type="PANTHER" id="PTHR11122">
    <property type="entry name" value="APOSPORY-ASSOCIATED PROTEIN C-RELATED"/>
    <property type="match status" value="1"/>
</dbReference>
<comment type="catalytic activity">
    <reaction evidence="1">
        <text>alpha-D-glucose 6-phosphate = beta-D-glucose 6-phosphate</text>
        <dbReference type="Rhea" id="RHEA:16249"/>
        <dbReference type="ChEBI" id="CHEBI:58225"/>
        <dbReference type="ChEBI" id="CHEBI:58247"/>
        <dbReference type="EC" id="5.1.3.15"/>
    </reaction>
</comment>
<protein>
    <recommendedName>
        <fullName evidence="4">Putative glucose-6-phosphate 1-epimerase</fullName>
        <ecNumber evidence="4">5.1.3.15</ecNumber>
    </recommendedName>
</protein>
<dbReference type="SUPFAM" id="SSF74650">
    <property type="entry name" value="Galactose mutarotase-like"/>
    <property type="match status" value="1"/>
</dbReference>
<feature type="active site" evidence="5">
    <location>
        <position position="175"/>
    </location>
</feature>
<evidence type="ECO:0000256" key="2">
    <source>
        <dbReference type="ARBA" id="ARBA00005866"/>
    </source>
</evidence>
<dbReference type="Pfam" id="PF01263">
    <property type="entry name" value="Aldose_epim"/>
    <property type="match status" value="1"/>
</dbReference>
<reference evidence="6 7" key="1">
    <citation type="submission" date="2017-03" db="EMBL/GenBank/DDBJ databases">
        <title>Complete genome sequence of Candidatus 'Thiodictyon syntrophicum' sp. nov. strain Cad16T, a photolithoautotroph purple sulfur bacterium isolated from an alpine meromictic lake.</title>
        <authorList>
            <person name="Luedin S.M."/>
            <person name="Pothier J.F."/>
            <person name="Danza F."/>
            <person name="Storelli N."/>
            <person name="Wittwer M."/>
            <person name="Tonolla M."/>
        </authorList>
    </citation>
    <scope>NUCLEOTIDE SEQUENCE [LARGE SCALE GENOMIC DNA]</scope>
    <source>
        <strain evidence="6 7">Cad16T</strain>
    </source>
</reference>
<dbReference type="GO" id="GO:0030246">
    <property type="term" value="F:carbohydrate binding"/>
    <property type="evidence" value="ECO:0007669"/>
    <property type="project" value="UniProtKB-UniRule"/>
</dbReference>
<evidence type="ECO:0000256" key="1">
    <source>
        <dbReference type="ARBA" id="ARBA00001096"/>
    </source>
</evidence>
<proteinExistence type="inferred from homology"/>
<dbReference type="Gene3D" id="2.70.98.10">
    <property type="match status" value="1"/>
</dbReference>
<name>A0A2K8U2Z9_9GAMM</name>
<dbReference type="PANTHER" id="PTHR11122:SF13">
    <property type="entry name" value="GLUCOSE-6-PHOSPHATE 1-EPIMERASE"/>
    <property type="match status" value="1"/>
</dbReference>
<dbReference type="AlphaFoldDB" id="A0A2K8U2Z9"/>
<accession>A0A2K8U2Z9</accession>
<dbReference type="Proteomes" id="UP000232638">
    <property type="component" value="Chromosome"/>
</dbReference>
<comment type="similarity">
    <text evidence="2 4">Belongs to the glucose-6-phosphate 1-epimerase family.</text>
</comment>
<evidence type="ECO:0000256" key="4">
    <source>
        <dbReference type="PIRNR" id="PIRNR016020"/>
    </source>
</evidence>
<dbReference type="PIRSF" id="PIRSF016020">
    <property type="entry name" value="PHexose_mutarotase"/>
    <property type="match status" value="1"/>
</dbReference>
<keyword evidence="3 4" id="KW-0413">Isomerase</keyword>
<dbReference type="RefSeq" id="WP_100917775.1">
    <property type="nucleotide sequence ID" value="NZ_CP020370.1"/>
</dbReference>
<evidence type="ECO:0000313" key="6">
    <source>
        <dbReference type="EMBL" id="AUB79964.1"/>
    </source>
</evidence>
<dbReference type="CDD" id="cd09020">
    <property type="entry name" value="D-hex-6-P-epi_like"/>
    <property type="match status" value="1"/>
</dbReference>
<dbReference type="InterPro" id="IPR014718">
    <property type="entry name" value="GH-type_carb-bd"/>
</dbReference>
<dbReference type="GO" id="GO:0005975">
    <property type="term" value="P:carbohydrate metabolic process"/>
    <property type="evidence" value="ECO:0007669"/>
    <property type="project" value="InterPro"/>
</dbReference>
<dbReference type="KEGG" id="tsy:THSYN_02620"/>
<evidence type="ECO:0000256" key="3">
    <source>
        <dbReference type="ARBA" id="ARBA00023235"/>
    </source>
</evidence>
<organism evidence="6 7">
    <name type="scientific">Candidatus Thiodictyon syntrophicum</name>
    <dbReference type="NCBI Taxonomy" id="1166950"/>
    <lineage>
        <taxon>Bacteria</taxon>
        <taxon>Pseudomonadati</taxon>
        <taxon>Pseudomonadota</taxon>
        <taxon>Gammaproteobacteria</taxon>
        <taxon>Chromatiales</taxon>
        <taxon>Chromatiaceae</taxon>
        <taxon>Thiodictyon</taxon>
    </lineage>
</organism>
<dbReference type="InterPro" id="IPR025532">
    <property type="entry name" value="G6P_1-epimerase"/>
</dbReference>
<sequence length="309" mass="33083">MDIDALNADFGLPGTLRIAVGRGGLTMIEVYNGLANALISTHGGQVLSYCPAGAPDDLLFVSERAWFAPGKEIKGGVPICWPWFGADPDTADLDVPDRGIHGFARRLPWSILATAALPSGATRVTLGLADDADTRVLWRHHFNLLVEITVGSTLTVELITRNAGDRSFQITQGLHSYFRVGDATQARVLGLAGCDYIDKAAGANDAILTQDGPLRVAAEVNRIYESVPPVLTIEDPVLARRIRISSRHSATTVVWNPWVATARAMADLDDGDYRIMLCVETVNAASEVIGIPGGGEARLAAEYAIEPLE</sequence>
<dbReference type="GO" id="GO:0047938">
    <property type="term" value="F:glucose-6-phosphate 1-epimerase activity"/>
    <property type="evidence" value="ECO:0007669"/>
    <property type="project" value="UniProtKB-UniRule"/>
</dbReference>
<evidence type="ECO:0000313" key="7">
    <source>
        <dbReference type="Proteomes" id="UP000232638"/>
    </source>
</evidence>
<dbReference type="OrthoDB" id="9790727at2"/>
<gene>
    <name evidence="6" type="ORF">THSYN_02620</name>
</gene>
<evidence type="ECO:0000256" key="5">
    <source>
        <dbReference type="PIRSR" id="PIRSR016020-1"/>
    </source>
</evidence>
<dbReference type="EC" id="5.1.3.15" evidence="4"/>
<feature type="active site" evidence="5">
    <location>
        <position position="280"/>
    </location>
</feature>
<dbReference type="EMBL" id="CP020370">
    <property type="protein sequence ID" value="AUB79964.1"/>
    <property type="molecule type" value="Genomic_DNA"/>
</dbReference>
<keyword evidence="7" id="KW-1185">Reference proteome</keyword>
<dbReference type="InterPro" id="IPR008183">
    <property type="entry name" value="Aldose_1/G6P_1-epimerase"/>
</dbReference>
<dbReference type="InterPro" id="IPR011013">
    <property type="entry name" value="Gal_mutarotase_sf_dom"/>
</dbReference>